<dbReference type="GO" id="GO:0009002">
    <property type="term" value="F:serine-type D-Ala-D-Ala carboxypeptidase activity"/>
    <property type="evidence" value="ECO:0007669"/>
    <property type="project" value="UniProtKB-EC"/>
</dbReference>
<dbReference type="InterPro" id="IPR009045">
    <property type="entry name" value="Zn_M74/Hedgehog-like"/>
</dbReference>
<keyword evidence="3" id="KW-0121">Carboxypeptidase</keyword>
<dbReference type="InterPro" id="IPR052179">
    <property type="entry name" value="DD-CPase-like"/>
</dbReference>
<evidence type="ECO:0000313" key="4">
    <source>
        <dbReference type="Proteomes" id="UP000517523"/>
    </source>
</evidence>
<reference evidence="3 4" key="1">
    <citation type="submission" date="2020-08" db="EMBL/GenBank/DDBJ databases">
        <title>Genomic Encyclopedia of Type Strains, Phase III (KMG-III): the genomes of soil and plant-associated and newly described type strains.</title>
        <authorList>
            <person name="Whitman W."/>
        </authorList>
    </citation>
    <scope>NUCLEOTIDE SEQUENCE [LARGE SCALE GENOMIC DNA]</scope>
    <source>
        <strain evidence="3 4">CECT 5831</strain>
    </source>
</reference>
<dbReference type="PANTHER" id="PTHR34385:SF1">
    <property type="entry name" value="PEPTIDOGLYCAN L-ALANYL-D-GLUTAMATE ENDOPEPTIDASE CWLK"/>
    <property type="match status" value="1"/>
</dbReference>
<dbReference type="InterPro" id="IPR058193">
    <property type="entry name" value="VanY/YodJ_core_dom"/>
</dbReference>
<dbReference type="Gene3D" id="3.30.1380.10">
    <property type="match status" value="1"/>
</dbReference>
<evidence type="ECO:0000313" key="3">
    <source>
        <dbReference type="EMBL" id="MBB3130682.1"/>
    </source>
</evidence>
<evidence type="ECO:0000256" key="1">
    <source>
        <dbReference type="SAM" id="MobiDB-lite"/>
    </source>
</evidence>
<feature type="region of interest" description="Disordered" evidence="1">
    <location>
        <begin position="28"/>
        <end position="64"/>
    </location>
</feature>
<dbReference type="CDD" id="cd14852">
    <property type="entry name" value="LD-carboxypeptidase"/>
    <property type="match status" value="1"/>
</dbReference>
<feature type="domain" description="D-alanyl-D-alanine carboxypeptidase-like core" evidence="2">
    <location>
        <begin position="117"/>
        <end position="231"/>
    </location>
</feature>
<keyword evidence="3" id="KW-0645">Protease</keyword>
<evidence type="ECO:0000259" key="2">
    <source>
        <dbReference type="Pfam" id="PF02557"/>
    </source>
</evidence>
<dbReference type="PANTHER" id="PTHR34385">
    <property type="entry name" value="D-ALANYL-D-ALANINE CARBOXYPEPTIDASE"/>
    <property type="match status" value="1"/>
</dbReference>
<dbReference type="SUPFAM" id="SSF55166">
    <property type="entry name" value="Hedgehog/DD-peptidase"/>
    <property type="match status" value="1"/>
</dbReference>
<dbReference type="InterPro" id="IPR003709">
    <property type="entry name" value="VanY-like_core_dom"/>
</dbReference>
<name>A0A839TVE0_9BACL</name>
<protein>
    <submittedName>
        <fullName evidence="3">D-alanyl-D-alanine carboxypeptidase</fullName>
        <ecNumber evidence="3">3.4.16.4</ecNumber>
    </submittedName>
</protein>
<dbReference type="Proteomes" id="UP000517523">
    <property type="component" value="Unassembled WGS sequence"/>
</dbReference>
<dbReference type="Gene3D" id="3.30.200.180">
    <property type="match status" value="1"/>
</dbReference>
<organism evidence="3 4">
    <name type="scientific">Paenibacillus rhizosphaerae</name>
    <dbReference type="NCBI Taxonomy" id="297318"/>
    <lineage>
        <taxon>Bacteria</taxon>
        <taxon>Bacillati</taxon>
        <taxon>Bacillota</taxon>
        <taxon>Bacilli</taxon>
        <taxon>Bacillales</taxon>
        <taxon>Paenibacillaceae</taxon>
        <taxon>Paenibacillus</taxon>
    </lineage>
</organism>
<dbReference type="EC" id="3.4.16.4" evidence="3"/>
<dbReference type="GO" id="GO:0006508">
    <property type="term" value="P:proteolysis"/>
    <property type="evidence" value="ECO:0007669"/>
    <property type="project" value="InterPro"/>
</dbReference>
<dbReference type="AlphaFoldDB" id="A0A839TVE0"/>
<sequence length="309" mass="34803">MRKWFFLLAVIVILVLVGFRSVQHQIGGSGTRHVKTETEQGAPKQDGASVKPDQESPTKEESPYLDVDSNQVHLGNLLLVNKDHPVVSGDAVKKDVVNLFDHKELMEGYSLLDAHIMLSEDLARHFMTMVDAARKDGVDHFLISSGYRDFDKQEELYKEKGSKYALPAGASEHNLGLSMDIGSSLEEMDKAPEGKWLKENAWKYGFILRYPEDKISITGIEYEPWHFRYVGLPHSAVMHEKNMALEEYLDYVKQQGKITETVEGKTYEIAYYPSADMGKIDKPASANYEISGDNIDGVIVTTEKEQAVE</sequence>
<dbReference type="EMBL" id="JACHXJ010000005">
    <property type="protein sequence ID" value="MBB3130682.1"/>
    <property type="molecule type" value="Genomic_DNA"/>
</dbReference>
<dbReference type="Pfam" id="PF02557">
    <property type="entry name" value="VanY"/>
    <property type="match status" value="1"/>
</dbReference>
<gene>
    <name evidence="3" type="ORF">FHS19_005401</name>
</gene>
<dbReference type="RefSeq" id="WP_183584784.1">
    <property type="nucleotide sequence ID" value="NZ_JACHXJ010000005.1"/>
</dbReference>
<accession>A0A839TVE0</accession>
<proteinExistence type="predicted"/>
<feature type="compositionally biased region" description="Basic and acidic residues" evidence="1">
    <location>
        <begin position="52"/>
        <end position="62"/>
    </location>
</feature>
<comment type="caution">
    <text evidence="3">The sequence shown here is derived from an EMBL/GenBank/DDBJ whole genome shotgun (WGS) entry which is preliminary data.</text>
</comment>
<keyword evidence="3" id="KW-0378">Hydrolase</keyword>